<evidence type="ECO:0000313" key="1">
    <source>
        <dbReference type="EMBL" id="KVW94689.1"/>
    </source>
</evidence>
<keyword evidence="2" id="KW-1185">Reference proteome</keyword>
<dbReference type="PATRIC" id="fig|36861.3.peg.2112"/>
<sequence>MFKLPKALSAWNTDAFEQTLKIEIRNLGIDSLPLSHGLDMGGYVDNGHITIMVLRAVDVGVAIQCKVGIFFTEIVPCCGCPIEPMERDAYCVMQVRIDKSTADAEFVATPG</sequence>
<comment type="caution">
    <text evidence="1">The sequence shown here is derived from an EMBL/GenBank/DDBJ whole genome shotgun (WGS) entry which is preliminary data.</text>
</comment>
<reference evidence="1 2" key="1">
    <citation type="journal article" date="2015" name="Appl. Environ. Microbiol.">
        <title>Aerobic and Anaerobic Thiosulfate Oxidation by a Cold-Adapted, Subglacial Chemoautotroph.</title>
        <authorList>
            <person name="Harrold Z.R."/>
            <person name="Skidmore M.L."/>
            <person name="Hamilton T.L."/>
            <person name="Desch L."/>
            <person name="Amada K."/>
            <person name="van Gelder W."/>
            <person name="Glover K."/>
            <person name="Roden E.E."/>
            <person name="Boyd E.S."/>
        </authorList>
    </citation>
    <scope>NUCLEOTIDE SEQUENCE [LARGE SCALE GENOMIC DNA]</scope>
    <source>
        <strain evidence="1 2">RG</strain>
    </source>
</reference>
<dbReference type="AlphaFoldDB" id="A0A106BLJ2"/>
<protein>
    <submittedName>
        <fullName evidence="1">Uncharacterized protein</fullName>
    </submittedName>
</protein>
<name>A0A106BLJ2_THIDE</name>
<evidence type="ECO:0000313" key="2">
    <source>
        <dbReference type="Proteomes" id="UP000064243"/>
    </source>
</evidence>
<accession>A0A106BLJ2</accession>
<gene>
    <name evidence="1" type="ORF">ABW22_11660</name>
</gene>
<dbReference type="RefSeq" id="WP_059756685.1">
    <property type="nucleotide sequence ID" value="NZ_LDUG01000033.1"/>
</dbReference>
<dbReference type="EMBL" id="LDUG01000033">
    <property type="protein sequence ID" value="KVW94689.1"/>
    <property type="molecule type" value="Genomic_DNA"/>
</dbReference>
<organism evidence="1 2">
    <name type="scientific">Thiobacillus denitrificans</name>
    <dbReference type="NCBI Taxonomy" id="36861"/>
    <lineage>
        <taxon>Bacteria</taxon>
        <taxon>Pseudomonadati</taxon>
        <taxon>Pseudomonadota</taxon>
        <taxon>Betaproteobacteria</taxon>
        <taxon>Nitrosomonadales</taxon>
        <taxon>Thiobacillaceae</taxon>
        <taxon>Thiobacillus</taxon>
    </lineage>
</organism>
<proteinExistence type="predicted"/>
<dbReference type="Proteomes" id="UP000064243">
    <property type="component" value="Unassembled WGS sequence"/>
</dbReference>
<dbReference type="OrthoDB" id="9800518at2"/>